<evidence type="ECO:0000256" key="1">
    <source>
        <dbReference type="SAM" id="Phobius"/>
    </source>
</evidence>
<keyword evidence="1" id="KW-0472">Membrane</keyword>
<protein>
    <submittedName>
        <fullName evidence="2">ABC transporter permease</fullName>
    </submittedName>
</protein>
<evidence type="ECO:0000313" key="3">
    <source>
        <dbReference type="Proteomes" id="UP000274920"/>
    </source>
</evidence>
<organism evidence="2 3">
    <name type="scientific">Schaedlerella arabinosiphila</name>
    <dbReference type="NCBI Taxonomy" id="2044587"/>
    <lineage>
        <taxon>Bacteria</taxon>
        <taxon>Bacillati</taxon>
        <taxon>Bacillota</taxon>
        <taxon>Clostridia</taxon>
        <taxon>Lachnospirales</taxon>
        <taxon>Lachnospiraceae</taxon>
        <taxon>Schaedlerella</taxon>
    </lineage>
</organism>
<dbReference type="AlphaFoldDB" id="A0A3R8JPN0"/>
<feature type="transmembrane region" description="Helical" evidence="1">
    <location>
        <begin position="226"/>
        <end position="248"/>
    </location>
</feature>
<dbReference type="RefSeq" id="WP_125128011.1">
    <property type="nucleotide sequence ID" value="NZ_RHJS01000002.1"/>
</dbReference>
<evidence type="ECO:0000313" key="2">
    <source>
        <dbReference type="EMBL" id="RRK32552.1"/>
    </source>
</evidence>
<reference evidence="2" key="1">
    <citation type="submission" date="2018-10" db="EMBL/GenBank/DDBJ databases">
        <title>Schaedlerella arabinophila gen. nov. sp. nov., isolated from the mouse intestinal tract and comparative analysis with the genome of the closely related altered Schaedler flora strain ASF502.</title>
        <authorList>
            <person name="Miyake S."/>
            <person name="Soh M."/>
            <person name="Seedorf H."/>
        </authorList>
    </citation>
    <scope>NUCLEOTIDE SEQUENCE [LARGE SCALE GENOMIC DNA]</scope>
    <source>
        <strain evidence="2">DSM 106076</strain>
    </source>
</reference>
<feature type="transmembrane region" description="Helical" evidence="1">
    <location>
        <begin position="183"/>
        <end position="206"/>
    </location>
</feature>
<gene>
    <name evidence="2" type="ORF">EBB54_15205</name>
</gene>
<proteinExistence type="predicted"/>
<keyword evidence="1" id="KW-0812">Transmembrane</keyword>
<feature type="transmembrane region" description="Helical" evidence="1">
    <location>
        <begin position="150"/>
        <end position="171"/>
    </location>
</feature>
<feature type="transmembrane region" description="Helical" evidence="1">
    <location>
        <begin position="113"/>
        <end position="138"/>
    </location>
</feature>
<feature type="transmembrane region" description="Helical" evidence="1">
    <location>
        <begin position="75"/>
        <end position="92"/>
    </location>
</feature>
<comment type="caution">
    <text evidence="2">The sequence shown here is derived from an EMBL/GenBank/DDBJ whole genome shotgun (WGS) entry which is preliminary data.</text>
</comment>
<dbReference type="EMBL" id="RHJS01000002">
    <property type="protein sequence ID" value="RRK32552.1"/>
    <property type="molecule type" value="Genomic_DNA"/>
</dbReference>
<name>A0A3R8JPN0_9FIRM</name>
<dbReference type="Proteomes" id="UP000274920">
    <property type="component" value="Unassembled WGS sequence"/>
</dbReference>
<sequence length="253" mass="27815">MRAFLKKEWMELVRTGRLLLLLLIFILFGIMNPAIAKLTPWMMEIMVEQLAESGLALTAVTVDAMTSWTQFYKNIPMALGVFVLLHSGIFTTEYQKGTLIPVVTKGLSRPRIAAAKTILLLGTWTVLFFLCYGITYGYNAVFWDNGIARFPLLGAVCCWLFGVWVLAWMLLFSIAADTSTQVLLGTGGVVLGIYVLSLFPKLGNVLPVKLLDGMSLLSGNAFPKDYYASMGIACAMAAVCLLLAASCFNRKNL</sequence>
<keyword evidence="3" id="KW-1185">Reference proteome</keyword>
<accession>A0A3R8JPN0</accession>
<keyword evidence="1" id="KW-1133">Transmembrane helix</keyword>